<dbReference type="Pfam" id="PF01121">
    <property type="entry name" value="CoaE"/>
    <property type="match status" value="1"/>
</dbReference>
<dbReference type="PROSITE" id="PS51219">
    <property type="entry name" value="DPCK"/>
    <property type="match status" value="1"/>
</dbReference>
<dbReference type="FunFam" id="3.40.50.620:FF:000089">
    <property type="entry name" value="Bifunctional coenzyme A synthase"/>
    <property type="match status" value="1"/>
</dbReference>
<evidence type="ECO:0000313" key="5">
    <source>
        <dbReference type="Proteomes" id="UP000759131"/>
    </source>
</evidence>
<dbReference type="GO" id="GO:0004140">
    <property type="term" value="F:dephospho-CoA kinase activity"/>
    <property type="evidence" value="ECO:0007669"/>
    <property type="project" value="InterPro"/>
</dbReference>
<dbReference type="HAMAP" id="MF_00376">
    <property type="entry name" value="Dephospho_CoA_kinase"/>
    <property type="match status" value="1"/>
</dbReference>
<keyword evidence="2" id="KW-0067">ATP-binding</keyword>
<evidence type="ECO:0000259" key="3">
    <source>
        <dbReference type="Pfam" id="PF01467"/>
    </source>
</evidence>
<dbReference type="InterPro" id="IPR014729">
    <property type="entry name" value="Rossmann-like_a/b/a_fold"/>
</dbReference>
<dbReference type="CDD" id="cd02164">
    <property type="entry name" value="PPAT_CoAS"/>
    <property type="match status" value="1"/>
</dbReference>
<sequence length="535" mass="60641">MFKSGLMLLSSMPQLNRLSAYLRAANQTISNTLYISIEPNLLSNTEANTRSTQELVRLLPHIYAAANRSAPYLDVRVLHHSYYHKQQQHLSSASNASSPPPLKRLFQFTPQVVLINGTNYSEDSVRKFLIDEFDLKIQRIETIPESDAETQDSWPTTTADGNDSVYDFVCLGGTFDNLHNGHKVLLSSAQLRCNNCLTIGVTDKSMIKSKTLSELIDPFDVRVDHLNKFVKDIDPFIKYNIVAISDPFGPAIVDSSLECIVVSLETLRGGQKINEIRNKDNMKPLDVIKIDLLNELNKESDFEEQKISSSSQRMRKLGTILREPQERPNLPKTPYIIGLTGGIASGKSSIADKLASLGAGVIHCDLMAHKTYESPESPAYNDIVRHFGDKVLTNSVIDRQKLGKIVFENKEELKALNAIIWPKLEAIIREKMNDMKGKYDVIVLEIALLLEAKWGDKVHQIWVSIIDQNQAINRLEKRNQLSREEALNRIESQMTNEERVREANVVFATLWDPEFTWTQVKRAWTGLQPYLHKTQ</sequence>
<keyword evidence="1" id="KW-0547">Nucleotide-binding</keyword>
<keyword evidence="5" id="KW-1185">Reference proteome</keyword>
<dbReference type="InterPro" id="IPR027417">
    <property type="entry name" value="P-loop_NTPase"/>
</dbReference>
<dbReference type="GO" id="GO:0015937">
    <property type="term" value="P:coenzyme A biosynthetic process"/>
    <property type="evidence" value="ECO:0007669"/>
    <property type="project" value="InterPro"/>
</dbReference>
<dbReference type="PANTHER" id="PTHR10695">
    <property type="entry name" value="DEPHOSPHO-COA KINASE-RELATED"/>
    <property type="match status" value="1"/>
</dbReference>
<dbReference type="InterPro" id="IPR001977">
    <property type="entry name" value="Depp_CoAkinase"/>
</dbReference>
<dbReference type="AlphaFoldDB" id="A0A7R9Q4Q4"/>
<dbReference type="SUPFAM" id="SSF52374">
    <property type="entry name" value="Nucleotidylyl transferase"/>
    <property type="match status" value="1"/>
</dbReference>
<feature type="domain" description="Cytidyltransferase-like" evidence="3">
    <location>
        <begin position="171"/>
        <end position="313"/>
    </location>
</feature>
<dbReference type="Gene3D" id="3.40.50.300">
    <property type="entry name" value="P-loop containing nucleotide triphosphate hydrolases"/>
    <property type="match status" value="1"/>
</dbReference>
<dbReference type="EMBL" id="CAJPIZ010010458">
    <property type="protein sequence ID" value="CAG2112558.1"/>
    <property type="molecule type" value="Genomic_DNA"/>
</dbReference>
<evidence type="ECO:0000256" key="2">
    <source>
        <dbReference type="ARBA" id="ARBA00022840"/>
    </source>
</evidence>
<dbReference type="NCBIfam" id="TIGR00152">
    <property type="entry name" value="dephospho-CoA kinase"/>
    <property type="match status" value="1"/>
</dbReference>
<name>A0A7R9Q4Q4_9ACAR</name>
<proteinExistence type="inferred from homology"/>
<dbReference type="InterPro" id="IPR004821">
    <property type="entry name" value="Cyt_trans-like"/>
</dbReference>
<organism evidence="4">
    <name type="scientific">Medioppia subpectinata</name>
    <dbReference type="NCBI Taxonomy" id="1979941"/>
    <lineage>
        <taxon>Eukaryota</taxon>
        <taxon>Metazoa</taxon>
        <taxon>Ecdysozoa</taxon>
        <taxon>Arthropoda</taxon>
        <taxon>Chelicerata</taxon>
        <taxon>Arachnida</taxon>
        <taxon>Acari</taxon>
        <taxon>Acariformes</taxon>
        <taxon>Sarcoptiformes</taxon>
        <taxon>Oribatida</taxon>
        <taxon>Brachypylina</taxon>
        <taxon>Oppioidea</taxon>
        <taxon>Oppiidae</taxon>
        <taxon>Medioppia</taxon>
    </lineage>
</organism>
<dbReference type="PANTHER" id="PTHR10695:SF46">
    <property type="entry name" value="BIFUNCTIONAL COENZYME A SYNTHASE-RELATED"/>
    <property type="match status" value="1"/>
</dbReference>
<gene>
    <name evidence="4" type="ORF">OSB1V03_LOCUS12533</name>
</gene>
<dbReference type="Gene3D" id="3.40.50.620">
    <property type="entry name" value="HUPs"/>
    <property type="match status" value="1"/>
</dbReference>
<evidence type="ECO:0000313" key="4">
    <source>
        <dbReference type="EMBL" id="CAD7632128.1"/>
    </source>
</evidence>
<evidence type="ECO:0000256" key="1">
    <source>
        <dbReference type="ARBA" id="ARBA00022741"/>
    </source>
</evidence>
<reference evidence="4" key="1">
    <citation type="submission" date="2020-11" db="EMBL/GenBank/DDBJ databases">
        <authorList>
            <person name="Tran Van P."/>
        </authorList>
    </citation>
    <scope>NUCLEOTIDE SEQUENCE</scope>
</reference>
<dbReference type="NCBIfam" id="NF001985">
    <property type="entry name" value="PRK00777.1"/>
    <property type="match status" value="1"/>
</dbReference>
<dbReference type="CDD" id="cd02022">
    <property type="entry name" value="DPCK"/>
    <property type="match status" value="1"/>
</dbReference>
<dbReference type="GO" id="GO:0005524">
    <property type="term" value="F:ATP binding"/>
    <property type="evidence" value="ECO:0007669"/>
    <property type="project" value="UniProtKB-KW"/>
</dbReference>
<accession>A0A7R9Q4Q4</accession>
<dbReference type="OrthoDB" id="330671at2759"/>
<dbReference type="Proteomes" id="UP000759131">
    <property type="component" value="Unassembled WGS sequence"/>
</dbReference>
<dbReference type="SUPFAM" id="SSF52540">
    <property type="entry name" value="P-loop containing nucleoside triphosphate hydrolases"/>
    <property type="match status" value="1"/>
</dbReference>
<dbReference type="EMBL" id="OC865033">
    <property type="protein sequence ID" value="CAD7632128.1"/>
    <property type="molecule type" value="Genomic_DNA"/>
</dbReference>
<protein>
    <recommendedName>
        <fullName evidence="3">Cytidyltransferase-like domain-containing protein</fullName>
    </recommendedName>
</protein>
<dbReference type="Pfam" id="PF01467">
    <property type="entry name" value="CTP_transf_like"/>
    <property type="match status" value="1"/>
</dbReference>